<keyword evidence="1" id="KW-0812">Transmembrane</keyword>
<keyword evidence="1" id="KW-0472">Membrane</keyword>
<keyword evidence="3" id="KW-1185">Reference proteome</keyword>
<accession>A0A376CLZ7</accession>
<dbReference type="EMBL" id="UFXQ01000001">
    <property type="protein sequence ID" value="STC69454.1"/>
    <property type="molecule type" value="Genomic_DNA"/>
</dbReference>
<dbReference type="NCBIfam" id="TIGR03816">
    <property type="entry name" value="tadE_like_DECH"/>
    <property type="match status" value="1"/>
</dbReference>
<dbReference type="RefSeq" id="WP_018581753.1">
    <property type="nucleotide sequence ID" value="NZ_LDYD01000006.1"/>
</dbReference>
<dbReference type="OrthoDB" id="9965435at2"/>
<dbReference type="Proteomes" id="UP000254467">
    <property type="component" value="Unassembled WGS sequence"/>
</dbReference>
<evidence type="ECO:0000313" key="3">
    <source>
        <dbReference type="Proteomes" id="UP000254467"/>
    </source>
</evidence>
<proteinExistence type="predicted"/>
<dbReference type="AlphaFoldDB" id="A0A376CLZ7"/>
<gene>
    <name evidence="2" type="ORF">NCTC11862_01247</name>
</gene>
<sequence>MRTTPRFRSVRSVLADDSGAATVASAGIITAVTALLLVVAGAVGHVVGSHRVQVAADLAAVAGATALYSGHNPCVIARHTAELNNASLTTCETVEADVVVTLTVPLAEATSRAGPL</sequence>
<evidence type="ECO:0000256" key="1">
    <source>
        <dbReference type="SAM" id="Phobius"/>
    </source>
</evidence>
<dbReference type="STRING" id="35756.GCA_001044155_01272"/>
<dbReference type="InterPro" id="IPR021202">
    <property type="entry name" value="Rv3654c-like"/>
</dbReference>
<feature type="transmembrane region" description="Helical" evidence="1">
    <location>
        <begin position="20"/>
        <end position="43"/>
    </location>
</feature>
<protein>
    <submittedName>
        <fullName evidence="2">Putative secreted protein</fullName>
    </submittedName>
</protein>
<keyword evidence="1" id="KW-1133">Transmembrane helix</keyword>
<reference evidence="2 3" key="1">
    <citation type="submission" date="2018-06" db="EMBL/GenBank/DDBJ databases">
        <authorList>
            <consortium name="Pathogen Informatics"/>
            <person name="Doyle S."/>
        </authorList>
    </citation>
    <scope>NUCLEOTIDE SEQUENCE [LARGE SCALE GENOMIC DNA]</scope>
    <source>
        <strain evidence="2 3">NCTC11862</strain>
    </source>
</reference>
<evidence type="ECO:0000313" key="2">
    <source>
        <dbReference type="EMBL" id="STC69454.1"/>
    </source>
</evidence>
<organism evidence="2 3">
    <name type="scientific">Corynebacterium pilosum</name>
    <dbReference type="NCBI Taxonomy" id="35756"/>
    <lineage>
        <taxon>Bacteria</taxon>
        <taxon>Bacillati</taxon>
        <taxon>Actinomycetota</taxon>
        <taxon>Actinomycetes</taxon>
        <taxon>Mycobacteriales</taxon>
        <taxon>Corynebacteriaceae</taxon>
        <taxon>Corynebacterium</taxon>
    </lineage>
</organism>
<name>A0A376CLZ7_9CORY</name>